<dbReference type="Proteomes" id="UP000013041">
    <property type="component" value="Unassembled WGS sequence"/>
</dbReference>
<organism evidence="1 2">
    <name type="scientific">Enterocloster bolteae 90B8</name>
    <dbReference type="NCBI Taxonomy" id="997897"/>
    <lineage>
        <taxon>Bacteria</taxon>
        <taxon>Bacillati</taxon>
        <taxon>Bacillota</taxon>
        <taxon>Clostridia</taxon>
        <taxon>Lachnospirales</taxon>
        <taxon>Lachnospiraceae</taxon>
        <taxon>Enterocloster</taxon>
    </lineage>
</organism>
<dbReference type="RefSeq" id="WP_002571313.1">
    <property type="nucleotide sequence ID" value="NZ_KB851149.1"/>
</dbReference>
<sequence>MKDYTVNTAITFHTGFDDRECNRLMYEGMKEKIKNDIQTAFLNEESLNGYITSDLTLRFLDGYKVRVEYEFSCYDENEQEAEGFCNYCIKGVQSRLEELGYRMECISSKQRRWIRGSWMKWNPWYSVREKSWGNLTDRLCLVSAESR</sequence>
<evidence type="ECO:0000313" key="2">
    <source>
        <dbReference type="Proteomes" id="UP000013041"/>
    </source>
</evidence>
<gene>
    <name evidence="1" type="ORF">HMPREF1097_00967</name>
</gene>
<evidence type="ECO:0000313" key="1">
    <source>
        <dbReference type="EMBL" id="ENZ43234.1"/>
    </source>
</evidence>
<proteinExistence type="predicted"/>
<reference evidence="1 2" key="1">
    <citation type="submission" date="2013-01" db="EMBL/GenBank/DDBJ databases">
        <title>The Genome Sequence of Clostridium bolteae 90B8.</title>
        <authorList>
            <consortium name="The Broad Institute Genome Sequencing Platform"/>
            <person name="Earl A."/>
            <person name="Ward D."/>
            <person name="Feldgarden M."/>
            <person name="Gevers D."/>
            <person name="Courvalin P."/>
            <person name="Lambert T."/>
            <person name="Walker B."/>
            <person name="Young S.K."/>
            <person name="Zeng Q."/>
            <person name="Gargeya S."/>
            <person name="Fitzgerald M."/>
            <person name="Haas B."/>
            <person name="Abouelleil A."/>
            <person name="Alvarado L."/>
            <person name="Arachchi H.M."/>
            <person name="Berlin A.M."/>
            <person name="Chapman S.B."/>
            <person name="Dewar J."/>
            <person name="Goldberg J."/>
            <person name="Griggs A."/>
            <person name="Gujja S."/>
            <person name="Hansen M."/>
            <person name="Howarth C."/>
            <person name="Imamovic A."/>
            <person name="Larimer J."/>
            <person name="McCowan C."/>
            <person name="Murphy C."/>
            <person name="Neiman D."/>
            <person name="Pearson M."/>
            <person name="Priest M."/>
            <person name="Roberts A."/>
            <person name="Saif S."/>
            <person name="Shea T."/>
            <person name="Sisk P."/>
            <person name="Sykes S."/>
            <person name="Wortman J."/>
            <person name="Nusbaum C."/>
            <person name="Birren B."/>
        </authorList>
    </citation>
    <scope>NUCLEOTIDE SEQUENCE [LARGE SCALE GENOMIC DNA]</scope>
    <source>
        <strain evidence="1 2">90B8</strain>
    </source>
</reference>
<protein>
    <submittedName>
        <fullName evidence="1">Uncharacterized protein</fullName>
    </submittedName>
</protein>
<dbReference type="HOGENOM" id="CLU_147886_0_0_9"/>
<accession>R0BE52</accession>
<dbReference type="PATRIC" id="fig|997897.5.peg.1034"/>
<dbReference type="EMBL" id="AGYG01000006">
    <property type="protein sequence ID" value="ENZ43234.1"/>
    <property type="molecule type" value="Genomic_DNA"/>
</dbReference>
<name>R0BE52_9FIRM</name>
<comment type="caution">
    <text evidence="1">The sequence shown here is derived from an EMBL/GenBank/DDBJ whole genome shotgun (WGS) entry which is preliminary data.</text>
</comment>
<dbReference type="AlphaFoldDB" id="R0BE52"/>